<dbReference type="InterPro" id="IPR047202">
    <property type="entry name" value="Lipocalin_Blc-like_dom"/>
</dbReference>
<evidence type="ECO:0000256" key="2">
    <source>
        <dbReference type="ARBA" id="ARBA00004635"/>
    </source>
</evidence>
<dbReference type="HOGENOM" id="CLU_068449_3_0_10"/>
<dbReference type="InterPro" id="IPR000566">
    <property type="entry name" value="Lipocln_cytosolic_FA-bd_dom"/>
</dbReference>
<evidence type="ECO:0000256" key="3">
    <source>
        <dbReference type="ARBA" id="ARBA00006889"/>
    </source>
</evidence>
<dbReference type="OrthoDB" id="594739at2"/>
<dbReference type="Pfam" id="PF08212">
    <property type="entry name" value="Lipocalin_2"/>
    <property type="match status" value="1"/>
</dbReference>
<feature type="lipid moiety-binding region" description="S-diacylglycerol cysteine" evidence="14">
    <location>
        <position position="20"/>
    </location>
</feature>
<dbReference type="CDD" id="cd19438">
    <property type="entry name" value="lipocalin_Blc-like"/>
    <property type="match status" value="1"/>
</dbReference>
<feature type="domain" description="Lipocalin/cytosolic fatty-acid binding" evidence="15">
    <location>
        <begin position="34"/>
        <end position="173"/>
    </location>
</feature>
<dbReference type="GO" id="GO:0009279">
    <property type="term" value="C:cell outer membrane"/>
    <property type="evidence" value="ECO:0007669"/>
    <property type="project" value="UniProtKB-SubCell"/>
</dbReference>
<evidence type="ECO:0000313" key="17">
    <source>
        <dbReference type="Proteomes" id="UP000007435"/>
    </source>
</evidence>
<dbReference type="KEGG" id="lby:Lbys_2113"/>
<name>E4RTT5_LEAB4</name>
<comment type="similarity">
    <text evidence="3 13">Belongs to the calycin superfamily. Lipocalin family.</text>
</comment>
<evidence type="ECO:0000313" key="16">
    <source>
        <dbReference type="EMBL" id="ADQ17809.1"/>
    </source>
</evidence>
<dbReference type="RefSeq" id="WP_013408855.1">
    <property type="nucleotide sequence ID" value="NC_014655.1"/>
</dbReference>
<dbReference type="InterPro" id="IPR002446">
    <property type="entry name" value="Lipocalin_bac"/>
</dbReference>
<proteinExistence type="inferred from homology"/>
<dbReference type="InterPro" id="IPR022271">
    <property type="entry name" value="Lipocalin_ApoD"/>
</dbReference>
<evidence type="ECO:0000256" key="10">
    <source>
        <dbReference type="ARBA" id="ARBA00023288"/>
    </source>
</evidence>
<dbReference type="PANTHER" id="PTHR10612:SF34">
    <property type="entry name" value="APOLIPOPROTEIN D"/>
    <property type="match status" value="1"/>
</dbReference>
<evidence type="ECO:0000256" key="8">
    <source>
        <dbReference type="ARBA" id="ARBA00023139"/>
    </source>
</evidence>
<evidence type="ECO:0000256" key="11">
    <source>
        <dbReference type="ARBA" id="ARBA00057024"/>
    </source>
</evidence>
<gene>
    <name evidence="16" type="ordered locus">Lbys_2113</name>
</gene>
<feature type="chain" id="PRO_5013433608" description="Outer membrane lipoprotein Blc" evidence="13">
    <location>
        <begin position="23"/>
        <end position="174"/>
    </location>
</feature>
<evidence type="ECO:0000256" key="14">
    <source>
        <dbReference type="PIRSR" id="PIRSR036893-52"/>
    </source>
</evidence>
<accession>E4RTT5</accession>
<organism evidence="16 17">
    <name type="scientific">Leadbetterella byssophila (strain DSM 17132 / JCM 16389 / KACC 11308 / NBRC 106382 / 4M15)</name>
    <dbReference type="NCBI Taxonomy" id="649349"/>
    <lineage>
        <taxon>Bacteria</taxon>
        <taxon>Pseudomonadati</taxon>
        <taxon>Bacteroidota</taxon>
        <taxon>Cytophagia</taxon>
        <taxon>Cytophagales</taxon>
        <taxon>Leadbetterellaceae</taxon>
        <taxon>Leadbetterella</taxon>
    </lineage>
</organism>
<evidence type="ECO:0000256" key="7">
    <source>
        <dbReference type="ARBA" id="ARBA00023136"/>
    </source>
</evidence>
<evidence type="ECO:0000256" key="5">
    <source>
        <dbReference type="ARBA" id="ARBA00022729"/>
    </source>
</evidence>
<keyword evidence="6" id="KW-0446">Lipid-binding</keyword>
<dbReference type="STRING" id="649349.Lbys_2113"/>
<evidence type="ECO:0000256" key="6">
    <source>
        <dbReference type="ARBA" id="ARBA00023121"/>
    </source>
</evidence>
<reference evidence="16 17" key="2">
    <citation type="journal article" date="2011" name="Stand. Genomic Sci.">
        <title>Complete genome sequence of Leadbetterella byssophila type strain (4M15).</title>
        <authorList>
            <person name="Abt B."/>
            <person name="Teshima H."/>
            <person name="Lucas S."/>
            <person name="Lapidus A."/>
            <person name="Del Rio T.G."/>
            <person name="Nolan M."/>
            <person name="Tice H."/>
            <person name="Cheng J.F."/>
            <person name="Pitluck S."/>
            <person name="Liolios K."/>
            <person name="Pagani I."/>
            <person name="Ivanova N."/>
            <person name="Mavromatis K."/>
            <person name="Pati A."/>
            <person name="Tapia R."/>
            <person name="Han C."/>
            <person name="Goodwin L."/>
            <person name="Chen A."/>
            <person name="Palaniappan K."/>
            <person name="Land M."/>
            <person name="Hauser L."/>
            <person name="Chang Y.J."/>
            <person name="Jeffries C.D."/>
            <person name="Rohde M."/>
            <person name="Goker M."/>
            <person name="Tindall B.J."/>
            <person name="Detter J.C."/>
            <person name="Woyke T."/>
            <person name="Bristow J."/>
            <person name="Eisen J.A."/>
            <person name="Markowitz V."/>
            <person name="Hugenholtz P."/>
            <person name="Klenk H.P."/>
            <person name="Kyrpides N.C."/>
        </authorList>
    </citation>
    <scope>NUCLEOTIDE SEQUENCE [LARGE SCALE GENOMIC DNA]</scope>
    <source>
        <strain evidence="17">DSM 17132 / JCM 16389 / KACC 11308 / NBRC 106382 / 4M15</strain>
    </source>
</reference>
<evidence type="ECO:0000256" key="12">
    <source>
        <dbReference type="ARBA" id="ARBA00071217"/>
    </source>
</evidence>
<dbReference type="GO" id="GO:0006950">
    <property type="term" value="P:response to stress"/>
    <property type="evidence" value="ECO:0007669"/>
    <property type="project" value="UniProtKB-ARBA"/>
</dbReference>
<evidence type="ECO:0000259" key="15">
    <source>
        <dbReference type="Pfam" id="PF08212"/>
    </source>
</evidence>
<dbReference type="FunFam" id="2.40.128.20:FF:000002">
    <property type="entry name" value="Outer membrane lipoprotein Blc"/>
    <property type="match status" value="1"/>
</dbReference>
<keyword evidence="10 14" id="KW-0449">Lipoprotein</keyword>
<dbReference type="eggNOG" id="COG3040">
    <property type="taxonomic scope" value="Bacteria"/>
</dbReference>
<evidence type="ECO:0000256" key="9">
    <source>
        <dbReference type="ARBA" id="ARBA00023237"/>
    </source>
</evidence>
<dbReference type="PROSITE" id="PS00213">
    <property type="entry name" value="LIPOCALIN"/>
    <property type="match status" value="1"/>
</dbReference>
<comment type="subunit">
    <text evidence="4">Homodimer.</text>
</comment>
<dbReference type="Gene3D" id="2.40.128.20">
    <property type="match status" value="1"/>
</dbReference>
<dbReference type="AlphaFoldDB" id="E4RTT5"/>
<keyword evidence="7" id="KW-0472">Membrane</keyword>
<keyword evidence="9" id="KW-0998">Cell outer membrane</keyword>
<keyword evidence="5 13" id="KW-0732">Signal</keyword>
<dbReference type="GO" id="GO:0008289">
    <property type="term" value="F:lipid binding"/>
    <property type="evidence" value="ECO:0007669"/>
    <property type="project" value="UniProtKB-KW"/>
</dbReference>
<keyword evidence="8 14" id="KW-0564">Palmitate</keyword>
<sequence>MIKKTFLYFLSVGMLFLHSCKAIPEKATPVQNFELSRYLGKWYEIARLDIKFEKGLDHTTASYSLKSDGSVKVVNRGYDIKKDKWKEAIGKAKFRGEESVGALMVSFFGPFYSGYNVIALDDDYQYALVAGKDLDYLWILSRTTELPGDVKENFLRAAEDIGYNTQDLIWVNQK</sequence>
<keyword evidence="17" id="KW-1185">Reference proteome</keyword>
<dbReference type="EMBL" id="CP002305">
    <property type="protein sequence ID" value="ADQ17809.1"/>
    <property type="molecule type" value="Genomic_DNA"/>
</dbReference>
<dbReference type="PANTHER" id="PTHR10612">
    <property type="entry name" value="APOLIPOPROTEIN D"/>
    <property type="match status" value="1"/>
</dbReference>
<reference key="1">
    <citation type="submission" date="2010-11" db="EMBL/GenBank/DDBJ databases">
        <title>The complete genome of Leadbetterella byssophila DSM 17132.</title>
        <authorList>
            <consortium name="US DOE Joint Genome Institute (JGI-PGF)"/>
            <person name="Lucas S."/>
            <person name="Copeland A."/>
            <person name="Lapidus A."/>
            <person name="Glavina del Rio T."/>
            <person name="Dalin E."/>
            <person name="Tice H."/>
            <person name="Bruce D."/>
            <person name="Goodwin L."/>
            <person name="Pitluck S."/>
            <person name="Kyrpides N."/>
            <person name="Mavromatis K."/>
            <person name="Ivanova N."/>
            <person name="Teshima H."/>
            <person name="Brettin T."/>
            <person name="Detter J.C."/>
            <person name="Han C."/>
            <person name="Tapia R."/>
            <person name="Land M."/>
            <person name="Hauser L."/>
            <person name="Markowitz V."/>
            <person name="Cheng J.-F."/>
            <person name="Hugenholtz P."/>
            <person name="Woyke T."/>
            <person name="Wu D."/>
            <person name="Tindall B."/>
            <person name="Pomrenke H.G."/>
            <person name="Brambilla E."/>
            <person name="Klenk H.-P."/>
            <person name="Eisen J.A."/>
        </authorList>
    </citation>
    <scope>NUCLEOTIDE SEQUENCE [LARGE SCALE GENOMIC DNA]</scope>
    <source>
        <strain>DSM 17132</strain>
    </source>
</reference>
<comment type="subcellular location">
    <subcellularLocation>
        <location evidence="1">Cell outer membrane</location>
    </subcellularLocation>
    <subcellularLocation>
        <location evidence="2">Membrane</location>
        <topology evidence="2">Lipid-anchor</topology>
    </subcellularLocation>
</comment>
<dbReference type="InterPro" id="IPR022272">
    <property type="entry name" value="Lipocalin_CS"/>
</dbReference>
<feature type="lipid moiety-binding region" description="N-palmitoyl cysteine" evidence="14">
    <location>
        <position position="20"/>
    </location>
</feature>
<dbReference type="SUPFAM" id="SSF50814">
    <property type="entry name" value="Lipocalins"/>
    <property type="match status" value="1"/>
</dbReference>
<dbReference type="PRINTS" id="PR01171">
    <property type="entry name" value="BCTLIPOCALIN"/>
</dbReference>
<protein>
    <recommendedName>
        <fullName evidence="12">Outer membrane lipoprotein Blc</fullName>
    </recommendedName>
</protein>
<comment type="function">
    <text evidence="11">Involved in the storage or transport of lipids necessary for membrane maintenance under stressful conditions. Displays a binding preference for lysophospholipids.</text>
</comment>
<dbReference type="InterPro" id="IPR012674">
    <property type="entry name" value="Calycin"/>
</dbReference>
<dbReference type="PIRSF" id="PIRSF036893">
    <property type="entry name" value="Lipocalin_ApoD"/>
    <property type="match status" value="1"/>
</dbReference>
<evidence type="ECO:0000256" key="1">
    <source>
        <dbReference type="ARBA" id="ARBA00004442"/>
    </source>
</evidence>
<dbReference type="Proteomes" id="UP000007435">
    <property type="component" value="Chromosome"/>
</dbReference>
<evidence type="ECO:0000256" key="4">
    <source>
        <dbReference type="ARBA" id="ARBA00011738"/>
    </source>
</evidence>
<evidence type="ECO:0000256" key="13">
    <source>
        <dbReference type="PIRNR" id="PIRNR036893"/>
    </source>
</evidence>
<feature type="signal peptide" evidence="13">
    <location>
        <begin position="1"/>
        <end position="22"/>
    </location>
</feature>